<name>A0AA39UM00_9AGAR</name>
<evidence type="ECO:0000256" key="1">
    <source>
        <dbReference type="SAM" id="Phobius"/>
    </source>
</evidence>
<keyword evidence="1" id="KW-0472">Membrane</keyword>
<sequence length="179" mass="19893">MRSLLAGSGDQDLIKRSRTAKLDPGIIKNIGSSQCPSKLRVEKNAFLTPDNAFIVLTSTSTLLQTTFSSGIIAYFVLGGLPGIKATVSGMCFEREDGKKFWSLTVSGCNYAVAFFFVMMVLPGLRKQRRHWCSLLPPNQESSIFGTAEYQNWNSLTIGRYCLDNEFYRLIRGQDGESGR</sequence>
<proteinExistence type="predicted"/>
<dbReference type="AlphaFoldDB" id="A0AA39UM00"/>
<dbReference type="Proteomes" id="UP001175228">
    <property type="component" value="Unassembled WGS sequence"/>
</dbReference>
<reference evidence="2" key="1">
    <citation type="submission" date="2023-06" db="EMBL/GenBank/DDBJ databases">
        <authorList>
            <consortium name="Lawrence Berkeley National Laboratory"/>
            <person name="Ahrendt S."/>
            <person name="Sahu N."/>
            <person name="Indic B."/>
            <person name="Wong-Bajracharya J."/>
            <person name="Merenyi Z."/>
            <person name="Ke H.-M."/>
            <person name="Monk M."/>
            <person name="Kocsube S."/>
            <person name="Drula E."/>
            <person name="Lipzen A."/>
            <person name="Balint B."/>
            <person name="Henrissat B."/>
            <person name="Andreopoulos B."/>
            <person name="Martin F.M."/>
            <person name="Harder C.B."/>
            <person name="Rigling D."/>
            <person name="Ford K.L."/>
            <person name="Foster G.D."/>
            <person name="Pangilinan J."/>
            <person name="Papanicolaou A."/>
            <person name="Barry K."/>
            <person name="LaButti K."/>
            <person name="Viragh M."/>
            <person name="Koriabine M."/>
            <person name="Yan M."/>
            <person name="Riley R."/>
            <person name="Champramary S."/>
            <person name="Plett K.L."/>
            <person name="Tsai I.J."/>
            <person name="Slot J."/>
            <person name="Sipos G."/>
            <person name="Plett J."/>
            <person name="Nagy L.G."/>
            <person name="Grigoriev I.V."/>
        </authorList>
    </citation>
    <scope>NUCLEOTIDE SEQUENCE</scope>
    <source>
        <strain evidence="2">HWK02</strain>
    </source>
</reference>
<protein>
    <submittedName>
        <fullName evidence="2">Uncharacterized protein</fullName>
    </submittedName>
</protein>
<accession>A0AA39UM00</accession>
<gene>
    <name evidence="2" type="ORF">EDD18DRAFT_1106718</name>
</gene>
<evidence type="ECO:0000313" key="2">
    <source>
        <dbReference type="EMBL" id="KAK0494847.1"/>
    </source>
</evidence>
<feature type="transmembrane region" description="Helical" evidence="1">
    <location>
        <begin position="100"/>
        <end position="121"/>
    </location>
</feature>
<dbReference type="EMBL" id="JAUEPU010000019">
    <property type="protein sequence ID" value="KAK0494847.1"/>
    <property type="molecule type" value="Genomic_DNA"/>
</dbReference>
<evidence type="ECO:0000313" key="3">
    <source>
        <dbReference type="Proteomes" id="UP001175228"/>
    </source>
</evidence>
<organism evidence="2 3">
    <name type="scientific">Armillaria luteobubalina</name>
    <dbReference type="NCBI Taxonomy" id="153913"/>
    <lineage>
        <taxon>Eukaryota</taxon>
        <taxon>Fungi</taxon>
        <taxon>Dikarya</taxon>
        <taxon>Basidiomycota</taxon>
        <taxon>Agaricomycotina</taxon>
        <taxon>Agaricomycetes</taxon>
        <taxon>Agaricomycetidae</taxon>
        <taxon>Agaricales</taxon>
        <taxon>Marasmiineae</taxon>
        <taxon>Physalacriaceae</taxon>
        <taxon>Armillaria</taxon>
    </lineage>
</organism>
<keyword evidence="3" id="KW-1185">Reference proteome</keyword>
<keyword evidence="1" id="KW-0812">Transmembrane</keyword>
<comment type="caution">
    <text evidence="2">The sequence shown here is derived from an EMBL/GenBank/DDBJ whole genome shotgun (WGS) entry which is preliminary data.</text>
</comment>
<keyword evidence="1" id="KW-1133">Transmembrane helix</keyword>